<dbReference type="OrthoDB" id="6227576at2"/>
<reference evidence="3 4" key="1">
    <citation type="submission" date="2018-08" db="EMBL/GenBank/DDBJ databases">
        <title>Thalassotalea euphylliae genome.</title>
        <authorList>
            <person name="Summers S."/>
            <person name="Rice S.A."/>
            <person name="Freckelton M.L."/>
            <person name="Nedved B.T."/>
            <person name="Hadfield M.G."/>
        </authorList>
    </citation>
    <scope>NUCLEOTIDE SEQUENCE [LARGE SCALE GENOMIC DNA]</scope>
    <source>
        <strain evidence="3 4">H2</strain>
    </source>
</reference>
<name>A0A3E0UCI0_9GAMM</name>
<evidence type="ECO:0000256" key="2">
    <source>
        <dbReference type="SAM" id="Phobius"/>
    </source>
</evidence>
<dbReference type="Proteomes" id="UP000256999">
    <property type="component" value="Unassembled WGS sequence"/>
</dbReference>
<sequence>MPLRSSGDRMGQNTLQQAIFRWLIIACVVLALLTSVLLALGYMLKENERKTRALIEASQPAHQSTRPRAQQALEAQPHAESINPLIELTDDLLPTPEQSQLTLATQNSEESAESEVEAKVKAQLLKDLARLRQLEQAKQTILNNLVCQDVSQCHFVDTSSIELGCVVAVNTIGKSMLSKAQFVQTFSQNDSECEERISELSLTCHHNMCSIE</sequence>
<comment type="caution">
    <text evidence="3">The sequence shown here is derived from an EMBL/GenBank/DDBJ whole genome shotgun (WGS) entry which is preliminary data.</text>
</comment>
<protein>
    <submittedName>
        <fullName evidence="3">Uncharacterized protein</fullName>
    </submittedName>
</protein>
<keyword evidence="2" id="KW-0472">Membrane</keyword>
<feature type="region of interest" description="Disordered" evidence="1">
    <location>
        <begin position="57"/>
        <end position="76"/>
    </location>
</feature>
<evidence type="ECO:0000313" key="3">
    <source>
        <dbReference type="EMBL" id="REL34287.1"/>
    </source>
</evidence>
<accession>A0A3E0UCI0</accession>
<feature type="transmembrane region" description="Helical" evidence="2">
    <location>
        <begin position="20"/>
        <end position="44"/>
    </location>
</feature>
<dbReference type="EMBL" id="QUOV01000001">
    <property type="protein sequence ID" value="REL34287.1"/>
    <property type="molecule type" value="Genomic_DNA"/>
</dbReference>
<keyword evidence="2" id="KW-0812">Transmembrane</keyword>
<organism evidence="3 4">
    <name type="scientific">Thalassotalea euphylliae</name>
    <dbReference type="NCBI Taxonomy" id="1655234"/>
    <lineage>
        <taxon>Bacteria</taxon>
        <taxon>Pseudomonadati</taxon>
        <taxon>Pseudomonadota</taxon>
        <taxon>Gammaproteobacteria</taxon>
        <taxon>Alteromonadales</taxon>
        <taxon>Colwelliaceae</taxon>
        <taxon>Thalassotalea</taxon>
    </lineage>
</organism>
<keyword evidence="2" id="KW-1133">Transmembrane helix</keyword>
<evidence type="ECO:0000256" key="1">
    <source>
        <dbReference type="SAM" id="MobiDB-lite"/>
    </source>
</evidence>
<dbReference type="AlphaFoldDB" id="A0A3E0UCI0"/>
<evidence type="ECO:0000313" key="4">
    <source>
        <dbReference type="Proteomes" id="UP000256999"/>
    </source>
</evidence>
<dbReference type="RefSeq" id="WP_115998964.1">
    <property type="nucleotide sequence ID" value="NZ_QUOV01000001.1"/>
</dbReference>
<proteinExistence type="predicted"/>
<gene>
    <name evidence="3" type="ORF">DXX92_02390</name>
</gene>